<sequence length="89" mass="9898">MNQFIAGSMISGEADPDAHEFTVTEIKSIPTHSVWDTRQVEDVYELLTRVINSGQDSLVISTGMLPLLLNRTEIEKLQAELSSILALIR</sequence>
<evidence type="ECO:0000313" key="2">
    <source>
        <dbReference type="Proteomes" id="UP001151071"/>
    </source>
</evidence>
<name>A0A9X3Z3W4_9BACL</name>
<gene>
    <name evidence="1" type="ORF">O3V59_12350</name>
</gene>
<comment type="caution">
    <text evidence="1">The sequence shown here is derived from an EMBL/GenBank/DDBJ whole genome shotgun (WGS) entry which is preliminary data.</text>
</comment>
<protein>
    <submittedName>
        <fullName evidence="1">Uncharacterized protein</fullName>
    </submittedName>
</protein>
<organism evidence="1 2">
    <name type="scientific">Brevibacillus thermoruber</name>
    <dbReference type="NCBI Taxonomy" id="33942"/>
    <lineage>
        <taxon>Bacteria</taxon>
        <taxon>Bacillati</taxon>
        <taxon>Bacillota</taxon>
        <taxon>Bacilli</taxon>
        <taxon>Bacillales</taxon>
        <taxon>Paenibacillaceae</taxon>
        <taxon>Brevibacillus</taxon>
    </lineage>
</organism>
<keyword evidence="2" id="KW-1185">Reference proteome</keyword>
<reference evidence="1" key="1">
    <citation type="submission" date="2022-12" db="EMBL/GenBank/DDBJ databases">
        <title>Draft genome sequence of the thermophilic strain Brevibacillus thermoruber HT42, isolated from Los Humeros, Puebla, Mexico, with biotechnological potential.</title>
        <authorList>
            <person name="Lara Sanchez J."/>
            <person name="Solis Palacios R."/>
            <person name="Bustos Baena A.S."/>
            <person name="Ruz Baez A.E."/>
            <person name="Espinosa Luna G."/>
            <person name="Oliart Ros R.M."/>
        </authorList>
    </citation>
    <scope>NUCLEOTIDE SEQUENCE</scope>
    <source>
        <strain evidence="1">HT42</strain>
    </source>
</reference>
<dbReference type="Proteomes" id="UP001151071">
    <property type="component" value="Unassembled WGS sequence"/>
</dbReference>
<evidence type="ECO:0000313" key="1">
    <source>
        <dbReference type="EMBL" id="MDA5109158.1"/>
    </source>
</evidence>
<accession>A0A9X3Z3W4</accession>
<dbReference type="EMBL" id="JAPYYP010000014">
    <property type="protein sequence ID" value="MDA5109158.1"/>
    <property type="molecule type" value="Genomic_DNA"/>
</dbReference>
<dbReference type="AlphaFoldDB" id="A0A9X3Z3W4"/>
<dbReference type="RefSeq" id="WP_271140235.1">
    <property type="nucleotide sequence ID" value="NZ_JAPYYP010000014.1"/>
</dbReference>
<proteinExistence type="predicted"/>